<evidence type="ECO:0000313" key="6">
    <source>
        <dbReference type="Proteomes" id="UP000198923"/>
    </source>
</evidence>
<gene>
    <name evidence="5" type="ORF">SAMN05421505_110112</name>
</gene>
<dbReference type="Proteomes" id="UP000198923">
    <property type="component" value="Unassembled WGS sequence"/>
</dbReference>
<dbReference type="Pfam" id="PF00392">
    <property type="entry name" value="GntR"/>
    <property type="match status" value="2"/>
</dbReference>
<reference evidence="5 6" key="1">
    <citation type="submission" date="2016-10" db="EMBL/GenBank/DDBJ databases">
        <authorList>
            <person name="de Groot N.N."/>
        </authorList>
    </citation>
    <scope>NUCLEOTIDE SEQUENCE [LARGE SCALE GENOMIC DNA]</scope>
    <source>
        <strain evidence="5 6">CPCC 201354</strain>
    </source>
</reference>
<keyword evidence="3" id="KW-0804">Transcription</keyword>
<dbReference type="GO" id="GO:0003700">
    <property type="term" value="F:DNA-binding transcription factor activity"/>
    <property type="evidence" value="ECO:0007669"/>
    <property type="project" value="InterPro"/>
</dbReference>
<accession>A0A1G7YYC1</accession>
<dbReference type="Gene3D" id="1.10.10.10">
    <property type="entry name" value="Winged helix-like DNA-binding domain superfamily/Winged helix DNA-binding domain"/>
    <property type="match status" value="2"/>
</dbReference>
<evidence type="ECO:0000259" key="4">
    <source>
        <dbReference type="PROSITE" id="PS50949"/>
    </source>
</evidence>
<sequence length="179" mass="19738">MSRHGPRGIYRQIAGLIKAEVVEGRLQPGELLPSEIELARMHGVSRMTVRSALTLLRDEGIIYTVRAEGSYVGPREAPKVRPQRKYDLIAGDIMDRIRAAHFPPGTALPPEIRLAAEYGVARDTIRAAIALLRHHGWVHTIPARATYVIAYVTPTAHPQADRGGPAHIVPLPRARDMIS</sequence>
<feature type="domain" description="HTH gntR-type" evidence="4">
    <location>
        <begin position="7"/>
        <end position="75"/>
    </location>
</feature>
<dbReference type="AlphaFoldDB" id="A0A1G7YYC1"/>
<dbReference type="PANTHER" id="PTHR44846:SF17">
    <property type="entry name" value="GNTR-FAMILY TRANSCRIPTIONAL REGULATOR"/>
    <property type="match status" value="1"/>
</dbReference>
<name>A0A1G7YYC1_9ACTN</name>
<dbReference type="InterPro" id="IPR036388">
    <property type="entry name" value="WH-like_DNA-bd_sf"/>
</dbReference>
<dbReference type="PROSITE" id="PS50949">
    <property type="entry name" value="HTH_GNTR"/>
    <property type="match status" value="2"/>
</dbReference>
<evidence type="ECO:0000256" key="3">
    <source>
        <dbReference type="ARBA" id="ARBA00023163"/>
    </source>
</evidence>
<proteinExistence type="predicted"/>
<evidence type="ECO:0000313" key="5">
    <source>
        <dbReference type="EMBL" id="SDH01441.1"/>
    </source>
</evidence>
<feature type="domain" description="HTH gntR-type" evidence="4">
    <location>
        <begin position="83"/>
        <end position="151"/>
    </location>
</feature>
<protein>
    <submittedName>
        <fullName evidence="5">Regulatory protein, gntR family</fullName>
    </submittedName>
</protein>
<dbReference type="GO" id="GO:0003677">
    <property type="term" value="F:DNA binding"/>
    <property type="evidence" value="ECO:0007669"/>
    <property type="project" value="UniProtKB-KW"/>
</dbReference>
<evidence type="ECO:0000256" key="2">
    <source>
        <dbReference type="ARBA" id="ARBA00023125"/>
    </source>
</evidence>
<dbReference type="InterPro" id="IPR050679">
    <property type="entry name" value="Bact_HTH_transcr_reg"/>
</dbReference>
<dbReference type="RefSeq" id="WP_176955411.1">
    <property type="nucleotide sequence ID" value="NZ_FNCN01000010.1"/>
</dbReference>
<dbReference type="SUPFAM" id="SSF46785">
    <property type="entry name" value="Winged helix' DNA-binding domain"/>
    <property type="match status" value="2"/>
</dbReference>
<evidence type="ECO:0000256" key="1">
    <source>
        <dbReference type="ARBA" id="ARBA00023015"/>
    </source>
</evidence>
<organism evidence="5 6">
    <name type="scientific">Sinosporangium album</name>
    <dbReference type="NCBI Taxonomy" id="504805"/>
    <lineage>
        <taxon>Bacteria</taxon>
        <taxon>Bacillati</taxon>
        <taxon>Actinomycetota</taxon>
        <taxon>Actinomycetes</taxon>
        <taxon>Streptosporangiales</taxon>
        <taxon>Streptosporangiaceae</taxon>
        <taxon>Sinosporangium</taxon>
    </lineage>
</organism>
<dbReference type="EMBL" id="FNCN01000010">
    <property type="protein sequence ID" value="SDH01441.1"/>
    <property type="molecule type" value="Genomic_DNA"/>
</dbReference>
<keyword evidence="2" id="KW-0238">DNA-binding</keyword>
<dbReference type="GO" id="GO:0045892">
    <property type="term" value="P:negative regulation of DNA-templated transcription"/>
    <property type="evidence" value="ECO:0007669"/>
    <property type="project" value="TreeGrafter"/>
</dbReference>
<dbReference type="STRING" id="504805.SAMN05421505_110112"/>
<dbReference type="PANTHER" id="PTHR44846">
    <property type="entry name" value="MANNOSYL-D-GLYCERATE TRANSPORT/METABOLISM SYSTEM REPRESSOR MNGR-RELATED"/>
    <property type="match status" value="1"/>
</dbReference>
<dbReference type="PRINTS" id="PR00035">
    <property type="entry name" value="HTHGNTR"/>
</dbReference>
<dbReference type="SMART" id="SM00345">
    <property type="entry name" value="HTH_GNTR"/>
    <property type="match status" value="2"/>
</dbReference>
<dbReference type="CDD" id="cd07377">
    <property type="entry name" value="WHTH_GntR"/>
    <property type="match status" value="2"/>
</dbReference>
<dbReference type="InterPro" id="IPR036390">
    <property type="entry name" value="WH_DNA-bd_sf"/>
</dbReference>
<dbReference type="InterPro" id="IPR000524">
    <property type="entry name" value="Tscrpt_reg_HTH_GntR"/>
</dbReference>
<keyword evidence="6" id="KW-1185">Reference proteome</keyword>
<keyword evidence="1" id="KW-0805">Transcription regulation</keyword>